<dbReference type="Pfam" id="PF07690">
    <property type="entry name" value="MFS_1"/>
    <property type="match status" value="1"/>
</dbReference>
<evidence type="ECO:0000256" key="3">
    <source>
        <dbReference type="ARBA" id="ARBA00022989"/>
    </source>
</evidence>
<evidence type="ECO:0000256" key="1">
    <source>
        <dbReference type="ARBA" id="ARBA00004141"/>
    </source>
</evidence>
<dbReference type="Proteomes" id="UP001338125">
    <property type="component" value="Unassembled WGS sequence"/>
</dbReference>
<feature type="transmembrane region" description="Helical" evidence="5">
    <location>
        <begin position="309"/>
        <end position="332"/>
    </location>
</feature>
<name>A0ABR0ST12_9HYPO</name>
<keyword evidence="3 5" id="KW-1133">Transmembrane helix</keyword>
<comment type="subcellular location">
    <subcellularLocation>
        <location evidence="1">Membrane</location>
        <topology evidence="1">Multi-pass membrane protein</topology>
    </subcellularLocation>
</comment>
<keyword evidence="4 5" id="KW-0472">Membrane</keyword>
<feature type="transmembrane region" description="Helical" evidence="5">
    <location>
        <begin position="191"/>
        <end position="212"/>
    </location>
</feature>
<dbReference type="InterPro" id="IPR011701">
    <property type="entry name" value="MFS"/>
</dbReference>
<feature type="chain" id="PRO_5046386915" evidence="6">
    <location>
        <begin position="23"/>
        <end position="346"/>
    </location>
</feature>
<evidence type="ECO:0000256" key="4">
    <source>
        <dbReference type="ARBA" id="ARBA00023136"/>
    </source>
</evidence>
<dbReference type="InterPro" id="IPR036259">
    <property type="entry name" value="MFS_trans_sf"/>
</dbReference>
<dbReference type="PANTHER" id="PTHR23507">
    <property type="entry name" value="ZGC:174356"/>
    <property type="match status" value="1"/>
</dbReference>
<dbReference type="PANTHER" id="PTHR23507:SF1">
    <property type="entry name" value="FI18259P1-RELATED"/>
    <property type="match status" value="1"/>
</dbReference>
<evidence type="ECO:0000313" key="7">
    <source>
        <dbReference type="EMBL" id="KAK5994895.1"/>
    </source>
</evidence>
<keyword evidence="2 5" id="KW-0812">Transmembrane</keyword>
<sequence length="346" mass="38160">MLPCILVAAAIQLLLDVGSTIALVPHTSIIQDIVFSNYYARINGHNETLPIDRCKSVPVQSEVAFIDGWQAAIENVPTMLLAIPYGALADRIGRKQVLLLVIAGIIMNDAWIRLVLWFHTIFPVRAVLLAGLWQTFGAGSATLSSLTNVLVADACSPEQRTTAFSQIRFARLLSKTISLPLGGGLISYNPWLPMFISLAFMVLGFLAALIMVPETLPPSKTDDVDEMQGLLMGNNQGTNLAQSIFLRLQESLAIASRIGDWMTNNPPRFCRHFSCRLTTSYGPQRVLDIHRRCLHPPRTFRWGMELGPFWIGMAFLVAVGFNLCALLVVSAVKVKDNDEQELLGED</sequence>
<evidence type="ECO:0000256" key="5">
    <source>
        <dbReference type="SAM" id="Phobius"/>
    </source>
</evidence>
<accession>A0ABR0ST12</accession>
<dbReference type="Gene3D" id="1.20.1250.20">
    <property type="entry name" value="MFS general substrate transporter like domains"/>
    <property type="match status" value="1"/>
</dbReference>
<dbReference type="EMBL" id="JAVFKD010000004">
    <property type="protein sequence ID" value="KAK5994895.1"/>
    <property type="molecule type" value="Genomic_DNA"/>
</dbReference>
<feature type="signal peptide" evidence="6">
    <location>
        <begin position="1"/>
        <end position="22"/>
    </location>
</feature>
<comment type="caution">
    <text evidence="7">The sequence shown here is derived from an EMBL/GenBank/DDBJ whole genome shotgun (WGS) entry which is preliminary data.</text>
</comment>
<dbReference type="SUPFAM" id="SSF103473">
    <property type="entry name" value="MFS general substrate transporter"/>
    <property type="match status" value="1"/>
</dbReference>
<proteinExistence type="predicted"/>
<evidence type="ECO:0000313" key="8">
    <source>
        <dbReference type="Proteomes" id="UP001338125"/>
    </source>
</evidence>
<protein>
    <submittedName>
        <fullName evidence="7">Efflux pump ustT</fullName>
    </submittedName>
</protein>
<reference evidence="7 8" key="1">
    <citation type="submission" date="2024-01" db="EMBL/GenBank/DDBJ databases">
        <title>Complete genome of Cladobotryum mycophilum ATHUM6906.</title>
        <authorList>
            <person name="Christinaki A.C."/>
            <person name="Myridakis A.I."/>
            <person name="Kouvelis V.N."/>
        </authorList>
    </citation>
    <scope>NUCLEOTIDE SEQUENCE [LARGE SCALE GENOMIC DNA]</scope>
    <source>
        <strain evidence="7 8">ATHUM6906</strain>
    </source>
</reference>
<gene>
    <name evidence="7" type="ORF">PT974_03282</name>
</gene>
<keyword evidence="6" id="KW-0732">Signal</keyword>
<keyword evidence="8" id="KW-1185">Reference proteome</keyword>
<evidence type="ECO:0000256" key="6">
    <source>
        <dbReference type="SAM" id="SignalP"/>
    </source>
</evidence>
<organism evidence="7 8">
    <name type="scientific">Cladobotryum mycophilum</name>
    <dbReference type="NCBI Taxonomy" id="491253"/>
    <lineage>
        <taxon>Eukaryota</taxon>
        <taxon>Fungi</taxon>
        <taxon>Dikarya</taxon>
        <taxon>Ascomycota</taxon>
        <taxon>Pezizomycotina</taxon>
        <taxon>Sordariomycetes</taxon>
        <taxon>Hypocreomycetidae</taxon>
        <taxon>Hypocreales</taxon>
        <taxon>Hypocreaceae</taxon>
        <taxon>Cladobotryum</taxon>
    </lineage>
</organism>
<evidence type="ECO:0000256" key="2">
    <source>
        <dbReference type="ARBA" id="ARBA00022692"/>
    </source>
</evidence>